<dbReference type="GO" id="GO:0008168">
    <property type="term" value="F:methyltransferase activity"/>
    <property type="evidence" value="ECO:0007669"/>
    <property type="project" value="TreeGrafter"/>
</dbReference>
<evidence type="ECO:0000256" key="1">
    <source>
        <dbReference type="SAM" id="MobiDB-lite"/>
    </source>
</evidence>
<accession>A0A4P9XQ82</accession>
<feature type="compositionally biased region" description="Low complexity" evidence="1">
    <location>
        <begin position="236"/>
        <end position="256"/>
    </location>
</feature>
<feature type="compositionally biased region" description="Basic and acidic residues" evidence="1">
    <location>
        <begin position="394"/>
        <end position="407"/>
    </location>
</feature>
<dbReference type="Gene3D" id="3.40.50.150">
    <property type="entry name" value="Vaccinia Virus protein VP39"/>
    <property type="match status" value="1"/>
</dbReference>
<dbReference type="Proteomes" id="UP000271241">
    <property type="component" value="Unassembled WGS sequence"/>
</dbReference>
<evidence type="ECO:0000313" key="2">
    <source>
        <dbReference type="EMBL" id="RKP08194.1"/>
    </source>
</evidence>
<name>A0A4P9XQ82_9FUNG</name>
<proteinExistence type="predicted"/>
<dbReference type="OrthoDB" id="2013972at2759"/>
<feature type="region of interest" description="Disordered" evidence="1">
    <location>
        <begin position="388"/>
        <end position="417"/>
    </location>
</feature>
<feature type="compositionally biased region" description="Polar residues" evidence="1">
    <location>
        <begin position="209"/>
        <end position="223"/>
    </location>
</feature>
<dbReference type="AlphaFoldDB" id="A0A4P9XQ82"/>
<gene>
    <name evidence="2" type="ORF">THASP1DRAFT_23768</name>
</gene>
<organism evidence="2 3">
    <name type="scientific">Thamnocephalis sphaerospora</name>
    <dbReference type="NCBI Taxonomy" id="78915"/>
    <lineage>
        <taxon>Eukaryota</taxon>
        <taxon>Fungi</taxon>
        <taxon>Fungi incertae sedis</taxon>
        <taxon>Zoopagomycota</taxon>
        <taxon>Zoopagomycotina</taxon>
        <taxon>Zoopagomycetes</taxon>
        <taxon>Zoopagales</taxon>
        <taxon>Sigmoideomycetaceae</taxon>
        <taxon>Thamnocephalis</taxon>
    </lineage>
</organism>
<reference evidence="3" key="1">
    <citation type="journal article" date="2018" name="Nat. Microbiol.">
        <title>Leveraging single-cell genomics to expand the fungal tree of life.</title>
        <authorList>
            <person name="Ahrendt S.R."/>
            <person name="Quandt C.A."/>
            <person name="Ciobanu D."/>
            <person name="Clum A."/>
            <person name="Salamov A."/>
            <person name="Andreopoulos B."/>
            <person name="Cheng J.F."/>
            <person name="Woyke T."/>
            <person name="Pelin A."/>
            <person name="Henrissat B."/>
            <person name="Reynolds N.K."/>
            <person name="Benny G.L."/>
            <person name="Smith M.E."/>
            <person name="James T.Y."/>
            <person name="Grigoriev I.V."/>
        </authorList>
    </citation>
    <scope>NUCLEOTIDE SEQUENCE [LARGE SCALE GENOMIC DNA]</scope>
    <source>
        <strain evidence="3">RSA 1356</strain>
    </source>
</reference>
<dbReference type="CDD" id="cd02440">
    <property type="entry name" value="AdoMet_MTases"/>
    <property type="match status" value="1"/>
</dbReference>
<dbReference type="InterPro" id="IPR029063">
    <property type="entry name" value="SAM-dependent_MTases_sf"/>
</dbReference>
<dbReference type="EMBL" id="KZ992627">
    <property type="protein sequence ID" value="RKP08194.1"/>
    <property type="molecule type" value="Genomic_DNA"/>
</dbReference>
<evidence type="ECO:0008006" key="4">
    <source>
        <dbReference type="Google" id="ProtNLM"/>
    </source>
</evidence>
<protein>
    <recommendedName>
        <fullName evidence="4">Methyltransferase domain-containing protein</fullName>
    </recommendedName>
</protein>
<dbReference type="STRING" id="78915.A0A4P9XQ82"/>
<dbReference type="PANTHER" id="PTHR43591:SF24">
    <property type="entry name" value="2-METHOXY-6-POLYPRENYL-1,4-BENZOQUINOL METHYLASE, MITOCHONDRIAL"/>
    <property type="match status" value="1"/>
</dbReference>
<sequence>MTVPLASESAPTKMPRSRPWYLMGAAHSSSQGLTCDAAHALAPHTTGMLRNAGAAARKYRAFTDPTPFSLPKEAALLVAVPDYSVKSTTAVGVGRVTPRQSASSPRMCPRSQSNAVSRHLEHVGQHLNVQSQARLSSDEYNPCGATSGLASSPSRTHQYLSANWTALNATASAFDGEAASRSNGQHRLCHRRAASHNDISARSHYNDTLHGNTKANGTVYPTTRHLSYGDHTAAFSSGSDYESSSESSTVSSTEFASTERYPAFRPEAPYSQSPFHLALPAKISAPALSFGDLSQPFSGDTLLEKWMLPERPPPPPPSQVPRAVRAKPSSPDLALQTAPRASRTFAGYARSKARQSATTGEMDTISKKASLPKMDHFSNVSIQAFLPSAAAQRSNDESSDERKDLGRHARKSSWSQRSVDLTLAGASNLRRKLRNRQLALPMITTEDQSELDRQDQLHYLVRAATGTNHFVPTENMGNTLDLMTGSGAWALEMATEYPDCQIHGMDLLPAQPTTVLPPNCHFRLAQNLEALPYLSEEFTYLHHRFLLNHVPREQRYAYWRECFRLCKSGGLLEVQERELQFDTVGPAGQQVNTWLRYASLAHSRAVPSLAEMQQSIEDAGFEMVQVQQIQVPVGGWAGSLGAASLEGACWALEADRNLLAERLSVDREEFDATLKAWRSEVAHTHTYWTLNVLVARRP</sequence>
<feature type="region of interest" description="Disordered" evidence="1">
    <location>
        <begin position="235"/>
        <end position="256"/>
    </location>
</feature>
<dbReference type="PANTHER" id="PTHR43591">
    <property type="entry name" value="METHYLTRANSFERASE"/>
    <property type="match status" value="1"/>
</dbReference>
<dbReference type="SUPFAM" id="SSF53335">
    <property type="entry name" value="S-adenosyl-L-methionine-dependent methyltransferases"/>
    <property type="match status" value="1"/>
</dbReference>
<feature type="region of interest" description="Disordered" evidence="1">
    <location>
        <begin position="199"/>
        <end position="223"/>
    </location>
</feature>
<feature type="region of interest" description="Disordered" evidence="1">
    <location>
        <begin position="307"/>
        <end position="363"/>
    </location>
</feature>
<evidence type="ECO:0000313" key="3">
    <source>
        <dbReference type="Proteomes" id="UP000271241"/>
    </source>
</evidence>
<feature type="compositionally biased region" description="Pro residues" evidence="1">
    <location>
        <begin position="310"/>
        <end position="319"/>
    </location>
</feature>
<dbReference type="Pfam" id="PF13489">
    <property type="entry name" value="Methyltransf_23"/>
    <property type="match status" value="1"/>
</dbReference>
<keyword evidence="3" id="KW-1185">Reference proteome</keyword>